<keyword evidence="6 8" id="KW-0472">Membrane</keyword>
<feature type="transmembrane region" description="Helical" evidence="8">
    <location>
        <begin position="391"/>
        <end position="413"/>
    </location>
</feature>
<feature type="transmembrane region" description="Helical" evidence="8">
    <location>
        <begin position="216"/>
        <end position="234"/>
    </location>
</feature>
<dbReference type="Pfam" id="PF12051">
    <property type="entry name" value="DUF3533"/>
    <property type="match status" value="1"/>
</dbReference>
<evidence type="ECO:0000256" key="2">
    <source>
        <dbReference type="ARBA" id="ARBA00007783"/>
    </source>
</evidence>
<keyword evidence="5 8" id="KW-1133">Transmembrane helix</keyword>
<keyword evidence="11" id="KW-1185">Reference proteome</keyword>
<evidence type="ECO:0000256" key="3">
    <source>
        <dbReference type="ARBA" id="ARBA00022475"/>
    </source>
</evidence>
<evidence type="ECO:0000313" key="10">
    <source>
        <dbReference type="EMBL" id="GHI75608.1"/>
    </source>
</evidence>
<feature type="transmembrane region" description="Helical" evidence="8">
    <location>
        <begin position="267"/>
        <end position="291"/>
    </location>
</feature>
<dbReference type="EMBL" id="BNED01000005">
    <property type="protein sequence ID" value="GHI75608.1"/>
    <property type="molecule type" value="Genomic_DNA"/>
</dbReference>
<accession>A0ABQ3T5D3</accession>
<feature type="region of interest" description="Disordered" evidence="7">
    <location>
        <begin position="421"/>
        <end position="451"/>
    </location>
</feature>
<evidence type="ECO:0000256" key="8">
    <source>
        <dbReference type="SAM" id="Phobius"/>
    </source>
</evidence>
<dbReference type="InterPro" id="IPR051328">
    <property type="entry name" value="T7SS_ABC-Transporter"/>
</dbReference>
<feature type="transmembrane region" description="Helical" evidence="8">
    <location>
        <begin position="303"/>
        <end position="325"/>
    </location>
</feature>
<feature type="domain" description="DUF3533" evidence="9">
    <location>
        <begin position="21"/>
        <end position="395"/>
    </location>
</feature>
<comment type="similarity">
    <text evidence="2">Belongs to the ABC-2 integral membrane protein family.</text>
</comment>
<dbReference type="PANTHER" id="PTHR43077">
    <property type="entry name" value="TRANSPORT PERMEASE YVFS-RELATED"/>
    <property type="match status" value="1"/>
</dbReference>
<evidence type="ECO:0000313" key="11">
    <source>
        <dbReference type="Proteomes" id="UP000608522"/>
    </source>
</evidence>
<evidence type="ECO:0000256" key="7">
    <source>
        <dbReference type="SAM" id="MobiDB-lite"/>
    </source>
</evidence>
<feature type="compositionally biased region" description="Low complexity" evidence="7">
    <location>
        <begin position="442"/>
        <end position="451"/>
    </location>
</feature>
<dbReference type="InterPro" id="IPR022703">
    <property type="entry name" value="DUF3533"/>
</dbReference>
<dbReference type="Proteomes" id="UP000608522">
    <property type="component" value="Unassembled WGS sequence"/>
</dbReference>
<organism evidence="10 11">
    <name type="scientific">Streptomyces spororaveus</name>
    <dbReference type="NCBI Taxonomy" id="284039"/>
    <lineage>
        <taxon>Bacteria</taxon>
        <taxon>Bacillati</taxon>
        <taxon>Actinomycetota</taxon>
        <taxon>Actinomycetes</taxon>
        <taxon>Kitasatosporales</taxon>
        <taxon>Streptomycetaceae</taxon>
        <taxon>Streptomyces</taxon>
    </lineage>
</organism>
<gene>
    <name evidence="10" type="ORF">Sspor_11690</name>
</gene>
<keyword evidence="4 8" id="KW-0812">Transmembrane</keyword>
<keyword evidence="3" id="KW-1003">Cell membrane</keyword>
<reference evidence="11" key="1">
    <citation type="submission" date="2023-07" db="EMBL/GenBank/DDBJ databases">
        <title>Whole genome shotgun sequence of Streptomyces spororaveus NBRC 15456.</title>
        <authorList>
            <person name="Komaki H."/>
            <person name="Tamura T."/>
        </authorList>
    </citation>
    <scope>NUCLEOTIDE SEQUENCE [LARGE SCALE GENOMIC DNA]</scope>
    <source>
        <strain evidence="11">NBRC 15456</strain>
    </source>
</reference>
<comment type="subcellular location">
    <subcellularLocation>
        <location evidence="1">Cell membrane</location>
        <topology evidence="1">Multi-pass membrane protein</topology>
    </subcellularLocation>
</comment>
<dbReference type="Gene3D" id="3.40.1710.10">
    <property type="entry name" value="abc type-2 transporter like domain"/>
    <property type="match status" value="1"/>
</dbReference>
<sequence length="451" mass="46537">MPHPTPPSVLRRPKLWIGTGLIAAVVSMVFALLYVGGNVNPKGNLRDLPVALVNSDSGADVNGGHINLGEQMVSGIQKAAEGDKSIDWQVVTRAEADKRLGRGKVFGALVIPADYSATVAALSAPQPAPAGKAAPPTLTVLTNQAAGSIGSSMSSQAAQKAAHAASAQLGQELLKQAGAQKTPLPTAAQLKLADPVTVTVADGHPVGPRSAMGLSAFYYALVLVVCGMLGANLVNSQVDTALGYLHTDYGPVRKREPVQHTSRVRTLAVGMVLMLGMSLVMGTLVEVATVAILDMDASHLGLLWLYSVATIAVVGIGSLALFAAFGTPGMLLATIVFVAMAVPSSGATVPVQALPGFFRALSEFEPLRQITEGLRSLLYYGAQADAGLTRAWTSMGVALVAALVFGFVVTRVYDRRGLHRIPHPDAESGAEDPAGTPKSPEAPEAPAPATA</sequence>
<evidence type="ECO:0000256" key="1">
    <source>
        <dbReference type="ARBA" id="ARBA00004651"/>
    </source>
</evidence>
<feature type="transmembrane region" description="Helical" evidence="8">
    <location>
        <begin position="15"/>
        <end position="36"/>
    </location>
</feature>
<evidence type="ECO:0000259" key="9">
    <source>
        <dbReference type="Pfam" id="PF12051"/>
    </source>
</evidence>
<evidence type="ECO:0000256" key="5">
    <source>
        <dbReference type="ARBA" id="ARBA00022989"/>
    </source>
</evidence>
<dbReference type="RefSeq" id="WP_202198028.1">
    <property type="nucleotide sequence ID" value="NZ_BAAATO010000004.1"/>
</dbReference>
<proteinExistence type="inferred from homology"/>
<protein>
    <recommendedName>
        <fullName evidence="9">DUF3533 domain-containing protein</fullName>
    </recommendedName>
</protein>
<name>A0ABQ3T5D3_9ACTN</name>
<evidence type="ECO:0000256" key="4">
    <source>
        <dbReference type="ARBA" id="ARBA00022692"/>
    </source>
</evidence>
<dbReference type="PANTHER" id="PTHR43077:SF8">
    <property type="entry name" value="DOXORUBICIN RESISTANCE ABC TRANSPORTER PERMEASE PROTEIN DRRB"/>
    <property type="match status" value="1"/>
</dbReference>
<comment type="caution">
    <text evidence="10">The sequence shown here is derived from an EMBL/GenBank/DDBJ whole genome shotgun (WGS) entry which is preliminary data.</text>
</comment>
<evidence type="ECO:0000256" key="6">
    <source>
        <dbReference type="ARBA" id="ARBA00023136"/>
    </source>
</evidence>